<dbReference type="PRINTS" id="PR00262">
    <property type="entry name" value="IL1HBGF"/>
</dbReference>
<dbReference type="GO" id="GO:0030154">
    <property type="term" value="P:cell differentiation"/>
    <property type="evidence" value="ECO:0007669"/>
    <property type="project" value="UniProtKB-KW"/>
</dbReference>
<comment type="similarity">
    <text evidence="2 9">Belongs to the heparin-binding growth factors family.</text>
</comment>
<organism evidence="10 11">
    <name type="scientific">Menidia menidia</name>
    <name type="common">Atlantic silverside</name>
    <dbReference type="NCBI Taxonomy" id="238744"/>
    <lineage>
        <taxon>Eukaryota</taxon>
        <taxon>Metazoa</taxon>
        <taxon>Chordata</taxon>
        <taxon>Craniata</taxon>
        <taxon>Vertebrata</taxon>
        <taxon>Euteleostomi</taxon>
        <taxon>Actinopterygii</taxon>
        <taxon>Neopterygii</taxon>
        <taxon>Teleostei</taxon>
        <taxon>Neoteleostei</taxon>
        <taxon>Acanthomorphata</taxon>
        <taxon>Ovalentaria</taxon>
        <taxon>Atherinomorphae</taxon>
        <taxon>Atheriniformes</taxon>
        <taxon>Atherinopsidae</taxon>
        <taxon>Menidiinae</taxon>
        <taxon>Menidia</taxon>
    </lineage>
</organism>
<keyword evidence="11" id="KW-1185">Reference proteome</keyword>
<dbReference type="Gene3D" id="2.80.10.50">
    <property type="match status" value="1"/>
</dbReference>
<dbReference type="SMART" id="SM00442">
    <property type="entry name" value="FGF"/>
    <property type="match status" value="1"/>
</dbReference>
<evidence type="ECO:0000256" key="1">
    <source>
        <dbReference type="ARBA" id="ARBA00004613"/>
    </source>
</evidence>
<dbReference type="InterPro" id="IPR002209">
    <property type="entry name" value="Fibroblast_GF_fam"/>
</dbReference>
<evidence type="ECO:0000256" key="2">
    <source>
        <dbReference type="ARBA" id="ARBA00007936"/>
    </source>
</evidence>
<keyword evidence="6" id="KW-0221">Differentiation</keyword>
<reference evidence="10" key="1">
    <citation type="submission" date="2021-05" db="EMBL/GenBank/DDBJ databases">
        <authorList>
            <person name="Tigano A."/>
        </authorList>
    </citation>
    <scope>NUCLEOTIDE SEQUENCE</scope>
</reference>
<dbReference type="Pfam" id="PF00167">
    <property type="entry name" value="FGF"/>
    <property type="match status" value="1"/>
</dbReference>
<dbReference type="EMBL" id="CAJRST010036666">
    <property type="protein sequence ID" value="CAG5993261.1"/>
    <property type="molecule type" value="Genomic_DNA"/>
</dbReference>
<dbReference type="AlphaFoldDB" id="A0A8S4BPU2"/>
<dbReference type="SUPFAM" id="SSF50353">
    <property type="entry name" value="Cytokine"/>
    <property type="match status" value="1"/>
</dbReference>
<dbReference type="PROSITE" id="PS51257">
    <property type="entry name" value="PROKAR_LIPOPROTEIN"/>
    <property type="match status" value="1"/>
</dbReference>
<proteinExistence type="inferred from homology"/>
<keyword evidence="5" id="KW-0732">Signal</keyword>
<evidence type="ECO:0000256" key="5">
    <source>
        <dbReference type="ARBA" id="ARBA00022729"/>
    </source>
</evidence>
<dbReference type="PANTHER" id="PTHR11486">
    <property type="entry name" value="FIBROBLAST GROWTH FACTOR"/>
    <property type="match status" value="1"/>
</dbReference>
<evidence type="ECO:0000256" key="6">
    <source>
        <dbReference type="ARBA" id="ARBA00022782"/>
    </source>
</evidence>
<dbReference type="OrthoDB" id="5960247at2759"/>
<name>A0A8S4BPU2_9TELE</name>
<gene>
    <name evidence="10" type="ORF">MMEN_LOCUS17782</name>
</gene>
<dbReference type="FunFam" id="2.80.10.50:FF:000033">
    <property type="entry name" value="Fibroblast growth factor"/>
    <property type="match status" value="1"/>
</dbReference>
<evidence type="ECO:0000256" key="9">
    <source>
        <dbReference type="RuleBase" id="RU049442"/>
    </source>
</evidence>
<dbReference type="GO" id="GO:0008083">
    <property type="term" value="F:growth factor activity"/>
    <property type="evidence" value="ECO:0007669"/>
    <property type="project" value="UniProtKB-KW"/>
</dbReference>
<sequence>MSMSKSKLPLILYGILFSCSFFTLPFTTNTRQTIHGSRSWIKSIGSSWNKREVSGRDGEYLLGIKRLRRLYCNVGIGFHIQILPNGKITGVHNENRYSLIEISPVERGVVSLFGVRSGLFIAMSERGKLYGSGHYDDECKFKELFLANNYNAYESAAYPGMYIGLSKTGKSKKGNRVTSTMTMTHFLPRTFNFHDQESES</sequence>
<evidence type="ECO:0000313" key="10">
    <source>
        <dbReference type="EMBL" id="CAG5993261.1"/>
    </source>
</evidence>
<protein>
    <recommendedName>
        <fullName evidence="9">Fibroblast growth factor</fullName>
        <shortName evidence="9">FGF</shortName>
    </recommendedName>
</protein>
<evidence type="ECO:0000256" key="3">
    <source>
        <dbReference type="ARBA" id="ARBA00022473"/>
    </source>
</evidence>
<evidence type="ECO:0000256" key="8">
    <source>
        <dbReference type="ARBA" id="ARBA00023246"/>
    </source>
</evidence>
<dbReference type="PRINTS" id="PR00263">
    <property type="entry name" value="HBGFFGF"/>
</dbReference>
<dbReference type="Proteomes" id="UP000677803">
    <property type="component" value="Unassembled WGS sequence"/>
</dbReference>
<dbReference type="GO" id="GO:0005576">
    <property type="term" value="C:extracellular region"/>
    <property type="evidence" value="ECO:0007669"/>
    <property type="project" value="UniProtKB-SubCell"/>
</dbReference>
<evidence type="ECO:0000313" key="11">
    <source>
        <dbReference type="Proteomes" id="UP000677803"/>
    </source>
</evidence>
<keyword evidence="4" id="KW-0964">Secreted</keyword>
<comment type="subcellular location">
    <subcellularLocation>
        <location evidence="1">Secreted</location>
    </subcellularLocation>
</comment>
<dbReference type="GO" id="GO:0051781">
    <property type="term" value="P:positive regulation of cell division"/>
    <property type="evidence" value="ECO:0007669"/>
    <property type="project" value="UniProtKB-KW"/>
</dbReference>
<keyword evidence="8" id="KW-0497">Mitogen</keyword>
<dbReference type="InterPro" id="IPR008996">
    <property type="entry name" value="IL1/FGF"/>
</dbReference>
<keyword evidence="7" id="KW-0339">Growth factor</keyword>
<evidence type="ECO:0000256" key="7">
    <source>
        <dbReference type="ARBA" id="ARBA00023030"/>
    </source>
</evidence>
<dbReference type="PROSITE" id="PS00247">
    <property type="entry name" value="HBGF_FGF"/>
    <property type="match status" value="1"/>
</dbReference>
<keyword evidence="3" id="KW-0217">Developmental protein</keyword>
<comment type="caution">
    <text evidence="10">The sequence shown here is derived from an EMBL/GenBank/DDBJ whole genome shotgun (WGS) entry which is preliminary data.</text>
</comment>
<accession>A0A8S4BPU2</accession>
<evidence type="ECO:0000256" key="4">
    <source>
        <dbReference type="ARBA" id="ARBA00022525"/>
    </source>
</evidence>